<dbReference type="EMBL" id="SWDB01000007">
    <property type="protein sequence ID" value="TKB46634.1"/>
    <property type="molecule type" value="Genomic_DNA"/>
</dbReference>
<gene>
    <name evidence="1" type="ORF">E8M12_03520</name>
</gene>
<dbReference type="OrthoDB" id="9808976at2"/>
<keyword evidence="2" id="KW-1185">Reference proteome</keyword>
<evidence type="ECO:0000313" key="2">
    <source>
        <dbReference type="Proteomes" id="UP000307999"/>
    </source>
</evidence>
<proteinExistence type="predicted"/>
<evidence type="ECO:0000313" key="1">
    <source>
        <dbReference type="EMBL" id="TKB46634.1"/>
    </source>
</evidence>
<name>A0A4U1B7Q2_9GAMM</name>
<dbReference type="RefSeq" id="WP_136734701.1">
    <property type="nucleotide sequence ID" value="NZ_SWDB01000007.1"/>
</dbReference>
<dbReference type="Proteomes" id="UP000307999">
    <property type="component" value="Unassembled WGS sequence"/>
</dbReference>
<organism evidence="1 2">
    <name type="scientific">Thalassotalea mangrovi</name>
    <dbReference type="NCBI Taxonomy" id="2572245"/>
    <lineage>
        <taxon>Bacteria</taxon>
        <taxon>Pseudomonadati</taxon>
        <taxon>Pseudomonadota</taxon>
        <taxon>Gammaproteobacteria</taxon>
        <taxon>Alteromonadales</taxon>
        <taxon>Colwelliaceae</taxon>
        <taxon>Thalassotalea</taxon>
    </lineage>
</organism>
<accession>A0A4U1B7Q2</accession>
<protein>
    <submittedName>
        <fullName evidence="1">Uncharacterized protein</fullName>
    </submittedName>
</protein>
<reference evidence="1 2" key="1">
    <citation type="submission" date="2019-04" db="EMBL/GenBank/DDBJ databases">
        <title>Thalassotalea guangxiensis sp. nov., isolated from sediment of the coastal wetland.</title>
        <authorList>
            <person name="Zheng S."/>
            <person name="Zhang D."/>
        </authorList>
    </citation>
    <scope>NUCLEOTIDE SEQUENCE [LARGE SCALE GENOMIC DNA]</scope>
    <source>
        <strain evidence="1 2">ZS-4</strain>
    </source>
</reference>
<sequence length="335" mass="38674">MGFRGLAALPDKLIITGGKQRRFHYDMKEWTGYGAAKALQIQFTPDLKVSEVIDYTSPEDCLPEDSEASITFKSGTRRSESLWVATQTEALCFSTQDFSLQHRISHPVFNDVHHVYPTLDDTLLVTSTGLDAVFEFTPSGEKMNEWSCTEMDIWQRFEPGKDYRKVLTTKPHAVHPNHCFEYQGKYWVSNMKKSQCQCLQTGEVIHLDSGNIHDGILVGKYAYFTHVNGFISKVDMDLQRVIEIHDMNQIEVGPKQLGWCRGLYCIDEYRFLVGFTRIRPSKMQMGMEWLKNRFYAKGWQGCLPTRICLLNTKTMSFDWQVDLEQHDIHAVFSIL</sequence>
<comment type="caution">
    <text evidence="1">The sequence shown here is derived from an EMBL/GenBank/DDBJ whole genome shotgun (WGS) entry which is preliminary data.</text>
</comment>
<dbReference type="AlphaFoldDB" id="A0A4U1B7Q2"/>